<dbReference type="Proteomes" id="UP000694920">
    <property type="component" value="Unplaced"/>
</dbReference>
<dbReference type="AlphaFoldDB" id="A0AAJ7C3D6"/>
<evidence type="ECO:0000313" key="11">
    <source>
        <dbReference type="RefSeq" id="XP_024943207.1"/>
    </source>
</evidence>
<sequence>MNNINVNVTIPFPTTREADVAYQVLRVDNEPKRSGVTKQLTVEGNLLTVIFYGQEARKVRVGLTSFFESLILVTETMKELGPPESEYSYY</sequence>
<dbReference type="PANTHER" id="PTHR31283:SF5">
    <property type="entry name" value="EKC_KEOPS COMPLEX SUBUNIT LAGE3"/>
    <property type="match status" value="1"/>
</dbReference>
<evidence type="ECO:0000313" key="10">
    <source>
        <dbReference type="RefSeq" id="XP_015600142.1"/>
    </source>
</evidence>
<keyword evidence="6" id="KW-0539">Nucleus</keyword>
<dbReference type="Gene3D" id="3.30.310.50">
    <property type="entry name" value="Alpha-D-phosphohexomutase, C-terminal domain"/>
    <property type="match status" value="1"/>
</dbReference>
<dbReference type="InterPro" id="IPR015419">
    <property type="entry name" value="CTAG/Pcc1"/>
</dbReference>
<evidence type="ECO:0000256" key="5">
    <source>
        <dbReference type="ARBA" id="ARBA00022694"/>
    </source>
</evidence>
<dbReference type="GO" id="GO:0005634">
    <property type="term" value="C:nucleus"/>
    <property type="evidence" value="ECO:0007669"/>
    <property type="project" value="UniProtKB-SubCell"/>
</dbReference>
<keyword evidence="9" id="KW-1185">Reference proteome</keyword>
<dbReference type="GO" id="GO:0070525">
    <property type="term" value="P:tRNA threonylcarbamoyladenosine metabolic process"/>
    <property type="evidence" value="ECO:0007669"/>
    <property type="project" value="TreeGrafter"/>
</dbReference>
<organism evidence="9 10">
    <name type="scientific">Cephus cinctus</name>
    <name type="common">Wheat stem sawfly</name>
    <dbReference type="NCBI Taxonomy" id="211228"/>
    <lineage>
        <taxon>Eukaryota</taxon>
        <taxon>Metazoa</taxon>
        <taxon>Ecdysozoa</taxon>
        <taxon>Arthropoda</taxon>
        <taxon>Hexapoda</taxon>
        <taxon>Insecta</taxon>
        <taxon>Pterygota</taxon>
        <taxon>Neoptera</taxon>
        <taxon>Endopterygota</taxon>
        <taxon>Hymenoptera</taxon>
        <taxon>Cephoidea</taxon>
        <taxon>Cephidae</taxon>
        <taxon>Cephus</taxon>
    </lineage>
</organism>
<proteinExistence type="inferred from homology"/>
<dbReference type="GeneID" id="107270040"/>
<gene>
    <name evidence="10 11" type="primary">LOC107270040</name>
</gene>
<dbReference type="RefSeq" id="XP_024943207.1">
    <property type="nucleotide sequence ID" value="XM_025087439.1"/>
</dbReference>
<evidence type="ECO:0000256" key="7">
    <source>
        <dbReference type="ARBA" id="ARBA00053047"/>
    </source>
</evidence>
<dbReference type="FunFam" id="3.30.310.50:FF:000005">
    <property type="entry name" value="L antigen family member 3"/>
    <property type="match status" value="1"/>
</dbReference>
<dbReference type="GO" id="GO:0000408">
    <property type="term" value="C:EKC/KEOPS complex"/>
    <property type="evidence" value="ECO:0007669"/>
    <property type="project" value="TreeGrafter"/>
</dbReference>
<keyword evidence="5" id="KW-0819">tRNA processing</keyword>
<reference evidence="10 11" key="1">
    <citation type="submission" date="2025-04" db="UniProtKB">
        <authorList>
            <consortium name="RefSeq"/>
        </authorList>
    </citation>
    <scope>IDENTIFICATION</scope>
</reference>
<keyword evidence="4" id="KW-0963">Cytoplasm</keyword>
<protein>
    <recommendedName>
        <fullName evidence="8">L antigen family member 3</fullName>
    </recommendedName>
</protein>
<dbReference type="Pfam" id="PF09341">
    <property type="entry name" value="Pcc1"/>
    <property type="match status" value="1"/>
</dbReference>
<dbReference type="GO" id="GO:0005737">
    <property type="term" value="C:cytoplasm"/>
    <property type="evidence" value="ECO:0007669"/>
    <property type="project" value="UniProtKB-SubCell"/>
</dbReference>
<dbReference type="RefSeq" id="XP_015600142.1">
    <property type="nucleotide sequence ID" value="XM_015744656.2"/>
</dbReference>
<comment type="function">
    <text evidence="7">Component of the EKC/KEOPS complex that is required for the formation of a threonylcarbamoyl group on adenosine at position 37 (t(6)A37) in tRNAs that read codons beginning with adenine. The complex is probably involved in the transfer of the threonylcarbamoyl moiety of threonylcarbamoyl-AMP (TC-AMP) to the N6 group of A37. LAGE3 functions as a dimerization module for the complex.</text>
</comment>
<evidence type="ECO:0000256" key="4">
    <source>
        <dbReference type="ARBA" id="ARBA00022490"/>
    </source>
</evidence>
<evidence type="ECO:0000256" key="1">
    <source>
        <dbReference type="ARBA" id="ARBA00004123"/>
    </source>
</evidence>
<comment type="similarity">
    <text evidence="3">Belongs to the CTAG/PCC1 family.</text>
</comment>
<evidence type="ECO:0000256" key="2">
    <source>
        <dbReference type="ARBA" id="ARBA00004496"/>
    </source>
</evidence>
<name>A0AAJ7C3D6_CEPCN</name>
<evidence type="ECO:0000256" key="8">
    <source>
        <dbReference type="ARBA" id="ARBA00076355"/>
    </source>
</evidence>
<dbReference type="KEGG" id="ccin:107270040"/>
<evidence type="ECO:0000256" key="3">
    <source>
        <dbReference type="ARBA" id="ARBA00007073"/>
    </source>
</evidence>
<dbReference type="PANTHER" id="PTHR31283">
    <property type="entry name" value="EKC/KEOPS COMPLEX SUBUNIT PCC1 FAMILY MEMBER"/>
    <property type="match status" value="1"/>
</dbReference>
<evidence type="ECO:0000313" key="9">
    <source>
        <dbReference type="Proteomes" id="UP000694920"/>
    </source>
</evidence>
<comment type="subcellular location">
    <subcellularLocation>
        <location evidence="2">Cytoplasm</location>
    </subcellularLocation>
    <subcellularLocation>
        <location evidence="1">Nucleus</location>
    </subcellularLocation>
</comment>
<dbReference type="CTD" id="8674046"/>
<dbReference type="GO" id="GO:0008033">
    <property type="term" value="P:tRNA processing"/>
    <property type="evidence" value="ECO:0007669"/>
    <property type="project" value="UniProtKB-KW"/>
</dbReference>
<evidence type="ECO:0000256" key="6">
    <source>
        <dbReference type="ARBA" id="ARBA00023242"/>
    </source>
</evidence>
<accession>A0AAJ7C3D6</accession>